<organism evidence="1 2">
    <name type="scientific">Halteria grandinella</name>
    <dbReference type="NCBI Taxonomy" id="5974"/>
    <lineage>
        <taxon>Eukaryota</taxon>
        <taxon>Sar</taxon>
        <taxon>Alveolata</taxon>
        <taxon>Ciliophora</taxon>
        <taxon>Intramacronucleata</taxon>
        <taxon>Spirotrichea</taxon>
        <taxon>Stichotrichia</taxon>
        <taxon>Sporadotrichida</taxon>
        <taxon>Halteriidae</taxon>
        <taxon>Halteria</taxon>
    </lineage>
</organism>
<accession>A0A8J8SU72</accession>
<dbReference type="EMBL" id="RRYP01032069">
    <property type="protein sequence ID" value="TNV70865.1"/>
    <property type="molecule type" value="Genomic_DNA"/>
</dbReference>
<reference evidence="1" key="1">
    <citation type="submission" date="2019-06" db="EMBL/GenBank/DDBJ databases">
        <authorList>
            <person name="Zheng W."/>
        </authorList>
    </citation>
    <scope>NUCLEOTIDE SEQUENCE</scope>
    <source>
        <strain evidence="1">QDHG01</strain>
    </source>
</reference>
<comment type="caution">
    <text evidence="1">The sequence shown here is derived from an EMBL/GenBank/DDBJ whole genome shotgun (WGS) entry which is preliminary data.</text>
</comment>
<sequence>MQQKQKNQNTNTYSLSKISTLRIRIQNGQNSRWMVKTLIIELILAFRYTMISKNIKKNQSISIWRLLSVTWHHG</sequence>
<name>A0A8J8SU72_HALGN</name>
<evidence type="ECO:0000313" key="1">
    <source>
        <dbReference type="EMBL" id="TNV70865.1"/>
    </source>
</evidence>
<keyword evidence="2" id="KW-1185">Reference proteome</keyword>
<dbReference type="Proteomes" id="UP000785679">
    <property type="component" value="Unassembled WGS sequence"/>
</dbReference>
<dbReference type="AlphaFoldDB" id="A0A8J8SU72"/>
<gene>
    <name evidence="1" type="ORF">FGO68_gene4539</name>
</gene>
<evidence type="ECO:0000313" key="2">
    <source>
        <dbReference type="Proteomes" id="UP000785679"/>
    </source>
</evidence>
<protein>
    <submittedName>
        <fullName evidence="1">Uncharacterized protein</fullName>
    </submittedName>
</protein>
<proteinExistence type="predicted"/>